<keyword evidence="1" id="KW-1133">Transmembrane helix</keyword>
<dbReference type="OrthoDB" id="5888at204428"/>
<proteinExistence type="predicted"/>
<evidence type="ECO:0000313" key="3">
    <source>
        <dbReference type="Proteomes" id="UP000031552"/>
    </source>
</evidence>
<dbReference type="Proteomes" id="UP000031552">
    <property type="component" value="Unassembled WGS sequence"/>
</dbReference>
<dbReference type="eggNOG" id="ENOG5033SXE">
    <property type="taxonomic scope" value="Bacteria"/>
</dbReference>
<evidence type="ECO:0000256" key="1">
    <source>
        <dbReference type="SAM" id="Phobius"/>
    </source>
</evidence>
<reference evidence="2" key="2">
    <citation type="submission" date="2014-09" db="EMBL/GenBank/DDBJ databases">
        <title>Criblamydia sequanensis harbors a mega-plasmid encoding arsenite resistance.</title>
        <authorList>
            <person name="Bertelli C."/>
            <person name="Goesmann A."/>
            <person name="Greub G."/>
        </authorList>
    </citation>
    <scope>NUCLEOTIDE SEQUENCE [LARGE SCALE GENOMIC DNA]</scope>
    <source>
        <strain evidence="2">CRIB-18</strain>
    </source>
</reference>
<comment type="caution">
    <text evidence="2">The sequence shown here is derived from an EMBL/GenBank/DDBJ whole genome shotgun (WGS) entry which is preliminary data.</text>
</comment>
<dbReference type="EMBL" id="CCEJ010000004">
    <property type="protein sequence ID" value="CDR33841.1"/>
    <property type="molecule type" value="Genomic_DNA"/>
</dbReference>
<reference evidence="2" key="1">
    <citation type="submission" date="2013-12" db="EMBL/GenBank/DDBJ databases">
        <authorList>
            <person name="Linke B."/>
        </authorList>
    </citation>
    <scope>NUCLEOTIDE SEQUENCE [LARGE SCALE GENOMIC DNA]</scope>
    <source>
        <strain evidence="2">CRIB-18</strain>
    </source>
</reference>
<accession>A0A090CYY6</accession>
<organism evidence="2 3">
    <name type="scientific">Candidatus Criblamydia sequanensis CRIB-18</name>
    <dbReference type="NCBI Taxonomy" id="1437425"/>
    <lineage>
        <taxon>Bacteria</taxon>
        <taxon>Pseudomonadati</taxon>
        <taxon>Chlamydiota</taxon>
        <taxon>Chlamydiia</taxon>
        <taxon>Parachlamydiales</taxon>
        <taxon>Candidatus Criblamydiaceae</taxon>
        <taxon>Candidatus Criblamydia</taxon>
    </lineage>
</organism>
<feature type="transmembrane region" description="Helical" evidence="1">
    <location>
        <begin position="96"/>
        <end position="121"/>
    </location>
</feature>
<keyword evidence="3" id="KW-1185">Reference proteome</keyword>
<protein>
    <submittedName>
        <fullName evidence="2">Membrane protein</fullName>
    </submittedName>
</protein>
<sequence length="776" mass="87592">MSFENLIPPFSQNYPCLVPDPQNYLDSNPNVREAINLYKACYPIELNEGKLAAAFMDLNAASQDPPKQLVAKMNAAFPISNFSKYSYIEVEKTTNVAILILKAIGIFFLNVLTLGLFGLLLNNIENYKIEELNQENRIACKNIEASVLQAAQKKEPLAMIYDAKLAGFIQECYRLNLSVDQFTRPLPSSTYLHLEEKNQELRTKLLELVENKRKGETLPKESKFTTEWIPSAYKGGPDEPLNIDGKYREIVKPVFEGGRWIPKVTKTTQGTHVNNKATMPELISSVFDWTVDSELPHLESQGIGIRFNNSCKMIEELQEVEGLGAELKYKDNLMAIYKYMAFLIIDAGALDTDCSGNEKLILNNRELSVASSRPYKVKDEKGQVTILFKNLDDFSPINIPELTMGVDPVGCKRALHQLESKELIEAFKILLLERLIPEDDLALQKARKIKEVPKNRELFRVAEELIHEIAFLIKERYKDVINLKWNDFATDETKEPFYKGCEAIVAKEPLIEWNLIDFPIIATLDAQAIAVIESTKKLLSLTWEGIYNGLYIKAATKVNLVLDKNAEKALGQLQGHFHVIHVEVPTGPKATGCLFSALAISLFQGANQKKQINPNWIKEALLTFLTQNRKAWQEKVSEHTRLTGRSKAGWTVEQYAEHLQGLAVKLRPGQSEITDFDLGELELELFAEAFGIRVEVFVTGQAAGFEKGEIKSTKSFGPNTKEKIILFNANGVSFYALFPKLKDAPGNSLAKIHENRFWGSNNMSRIGSNRFDLFQL</sequence>
<dbReference type="STRING" id="1437425.CSEC_1014"/>
<evidence type="ECO:0000313" key="2">
    <source>
        <dbReference type="EMBL" id="CDR33841.1"/>
    </source>
</evidence>
<name>A0A090CYY6_9BACT</name>
<keyword evidence="1" id="KW-0812">Transmembrane</keyword>
<keyword evidence="1" id="KW-0472">Membrane</keyword>
<dbReference type="AlphaFoldDB" id="A0A090CYY6"/>
<dbReference type="RefSeq" id="WP_041017380.1">
    <property type="nucleotide sequence ID" value="NZ_CCEJ010000004.1"/>
</dbReference>
<gene>
    <name evidence="2" type="ORF">CSEC_1014</name>
</gene>